<keyword evidence="4" id="KW-0456">Lyase</keyword>
<evidence type="ECO:0000256" key="2">
    <source>
        <dbReference type="ARBA" id="ARBA00022898"/>
    </source>
</evidence>
<gene>
    <name evidence="4" type="ORF">E6C48_14985</name>
</gene>
<comment type="cofactor">
    <cofactor evidence="1">
        <name>pyridoxal 5'-phosphate</name>
        <dbReference type="ChEBI" id="CHEBI:597326"/>
    </cofactor>
</comment>
<dbReference type="InterPro" id="IPR001926">
    <property type="entry name" value="TrpB-like_PALP"/>
</dbReference>
<dbReference type="PANTHER" id="PTHR42937:SF1">
    <property type="entry name" value="DIAMINOPROPIONATE AMMONIA-LYASE"/>
    <property type="match status" value="1"/>
</dbReference>
<evidence type="ECO:0000259" key="3">
    <source>
        <dbReference type="Pfam" id="PF00291"/>
    </source>
</evidence>
<dbReference type="PANTHER" id="PTHR42937">
    <property type="match status" value="1"/>
</dbReference>
<evidence type="ECO:0000313" key="5">
    <source>
        <dbReference type="Proteomes" id="UP000306441"/>
    </source>
</evidence>
<evidence type="ECO:0000313" key="4">
    <source>
        <dbReference type="EMBL" id="THF56439.1"/>
    </source>
</evidence>
<reference evidence="4 5" key="1">
    <citation type="submission" date="2019-04" db="EMBL/GenBank/DDBJ databases">
        <title>Mesorhizobium composti sp. nov., isolated from compost.</title>
        <authorList>
            <person name="Lin S.-Y."/>
            <person name="Hameed A."/>
            <person name="Hsieh Y.-T."/>
            <person name="Young C.-C."/>
        </authorList>
    </citation>
    <scope>NUCLEOTIDE SEQUENCE [LARGE SCALE GENOMIC DNA]</scope>
    <source>
        <strain evidence="4 5">CC-YTH430</strain>
    </source>
</reference>
<dbReference type="RefSeq" id="WP_136358581.1">
    <property type="nucleotide sequence ID" value="NZ_SSNY01000008.1"/>
</dbReference>
<dbReference type="SUPFAM" id="SSF53686">
    <property type="entry name" value="Tryptophan synthase beta subunit-like PLP-dependent enzymes"/>
    <property type="match status" value="1"/>
</dbReference>
<keyword evidence="2" id="KW-0663">Pyridoxal phosphate</keyword>
<dbReference type="Proteomes" id="UP000306441">
    <property type="component" value="Unassembled WGS sequence"/>
</dbReference>
<name>A0ABY2Q550_9HYPH</name>
<dbReference type="GO" id="GO:0008838">
    <property type="term" value="F:diaminopropionate ammonia-lyase activity"/>
    <property type="evidence" value="ECO:0007669"/>
    <property type="project" value="UniProtKB-EC"/>
</dbReference>
<dbReference type="CDD" id="cd00640">
    <property type="entry name" value="Trp-synth-beta_II"/>
    <property type="match status" value="1"/>
</dbReference>
<keyword evidence="5" id="KW-1185">Reference proteome</keyword>
<dbReference type="Pfam" id="PF00291">
    <property type="entry name" value="PALP"/>
    <property type="match status" value="1"/>
</dbReference>
<dbReference type="InterPro" id="IPR036052">
    <property type="entry name" value="TrpB-like_PALP_sf"/>
</dbReference>
<dbReference type="EMBL" id="SSNY01000008">
    <property type="protein sequence ID" value="THF56439.1"/>
    <property type="molecule type" value="Genomic_DNA"/>
</dbReference>
<protein>
    <submittedName>
        <fullName evidence="4">Diaminopropionate ammonia-lyase</fullName>
        <ecNumber evidence="4">4.3.1.15</ecNumber>
    </submittedName>
</protein>
<comment type="caution">
    <text evidence="4">The sequence shown here is derived from an EMBL/GenBank/DDBJ whole genome shotgun (WGS) entry which is preliminary data.</text>
</comment>
<organism evidence="4 5">
    <name type="scientific">Ollibium composti</name>
    <dbReference type="NCBI Taxonomy" id="2675109"/>
    <lineage>
        <taxon>Bacteria</taxon>
        <taxon>Pseudomonadati</taxon>
        <taxon>Pseudomonadota</taxon>
        <taxon>Alphaproteobacteria</taxon>
        <taxon>Hyphomicrobiales</taxon>
        <taxon>Phyllobacteriaceae</taxon>
        <taxon>Ollibium</taxon>
    </lineage>
</organism>
<sequence length="407" mass="43362">MKSSTHSFAVNTGFDASERYPETLRPLLNRTDSDEARREIASWEGYDVTPLVSLQGLSSRLGIASLHYKDESGRFGLGSFKSLGGAYAVLRILLKHVEKKTGRKVDAAELISGKYAHLTGDLTVCSATDGNHGRSVAWGARMFGCKCVIYIHATVSEGRKLSIENYGAQVVRVPGNYDDTVRFCASEAERLGHIVVSDTSYEGYLEIPRDVMRGYTVLAAEIVEQFAGRAPPTHVFVQSGVGGLAAAVCSYFWDAWNDRRPVFVVVEPENAACFYESVRAGTPTVVGGDLETMMAGLSCGEVSLIAWDILRAGANAALSVSDSSVSACMRALARPCDGDAPITAGESAVGGLVGLLTALGDADIKAQLKLDENSVVLCIGSEGATDQQLYDSIMKSDTAFSAEDLAA</sequence>
<feature type="domain" description="Tryptophan synthase beta chain-like PALP" evidence="3">
    <location>
        <begin position="45"/>
        <end position="361"/>
    </location>
</feature>
<dbReference type="InterPro" id="IPR010081">
    <property type="entry name" value="DiNH2opropionate_NH3_lyase"/>
</dbReference>
<dbReference type="NCBIfam" id="NF006058">
    <property type="entry name" value="PRK08206.1"/>
    <property type="match status" value="1"/>
</dbReference>
<dbReference type="EC" id="4.3.1.15" evidence="4"/>
<dbReference type="NCBIfam" id="TIGR01747">
    <property type="entry name" value="diampropi_NH3ly"/>
    <property type="match status" value="1"/>
</dbReference>
<evidence type="ECO:0000256" key="1">
    <source>
        <dbReference type="ARBA" id="ARBA00001933"/>
    </source>
</evidence>
<accession>A0ABY2Q550</accession>
<proteinExistence type="predicted"/>
<dbReference type="Gene3D" id="3.40.50.1100">
    <property type="match status" value="2"/>
</dbReference>